<comment type="caution">
    <text evidence="8">The sequence shown here is derived from an EMBL/GenBank/DDBJ whole genome shotgun (WGS) entry which is preliminary data.</text>
</comment>
<dbReference type="PANTHER" id="PTHR24377">
    <property type="entry name" value="IP01015P-RELATED"/>
    <property type="match status" value="1"/>
</dbReference>
<evidence type="ECO:0000256" key="2">
    <source>
        <dbReference type="ARBA" id="ARBA00022737"/>
    </source>
</evidence>
<dbReference type="PROSITE" id="PS50157">
    <property type="entry name" value="ZINC_FINGER_C2H2_2"/>
    <property type="match status" value="2"/>
</dbReference>
<evidence type="ECO:0000313" key="9">
    <source>
        <dbReference type="Proteomes" id="UP000525089"/>
    </source>
</evidence>
<feature type="non-terminal residue" evidence="8">
    <location>
        <position position="66"/>
    </location>
</feature>
<organism evidence="8 9">
    <name type="scientific">Pachyramphus minor</name>
    <dbReference type="NCBI Taxonomy" id="369605"/>
    <lineage>
        <taxon>Eukaryota</taxon>
        <taxon>Metazoa</taxon>
        <taxon>Chordata</taxon>
        <taxon>Craniata</taxon>
        <taxon>Vertebrata</taxon>
        <taxon>Euteleostomi</taxon>
        <taxon>Archelosauria</taxon>
        <taxon>Archosauria</taxon>
        <taxon>Dinosauria</taxon>
        <taxon>Saurischia</taxon>
        <taxon>Theropoda</taxon>
        <taxon>Coelurosauria</taxon>
        <taxon>Aves</taxon>
        <taxon>Neognathae</taxon>
        <taxon>Neoaves</taxon>
        <taxon>Telluraves</taxon>
        <taxon>Australaves</taxon>
        <taxon>Passeriformes</taxon>
        <taxon>Tyrannidae</taxon>
        <taxon>Pachyramphus</taxon>
    </lineage>
</organism>
<feature type="non-terminal residue" evidence="8">
    <location>
        <position position="1"/>
    </location>
</feature>
<evidence type="ECO:0000256" key="5">
    <source>
        <dbReference type="ARBA" id="ARBA00023242"/>
    </source>
</evidence>
<evidence type="ECO:0000259" key="7">
    <source>
        <dbReference type="PROSITE" id="PS50157"/>
    </source>
</evidence>
<dbReference type="GO" id="GO:0008270">
    <property type="term" value="F:zinc ion binding"/>
    <property type="evidence" value="ECO:0007669"/>
    <property type="project" value="UniProtKB-KW"/>
</dbReference>
<dbReference type="InterPro" id="IPR050826">
    <property type="entry name" value="Krueppel_C2H2_ZnFinger"/>
</dbReference>
<feature type="domain" description="C2H2-type" evidence="7">
    <location>
        <begin position="20"/>
        <end position="47"/>
    </location>
</feature>
<proteinExistence type="predicted"/>
<dbReference type="AlphaFoldDB" id="A0A7K5DG84"/>
<dbReference type="Proteomes" id="UP000525089">
    <property type="component" value="Unassembled WGS sequence"/>
</dbReference>
<dbReference type="InterPro" id="IPR036236">
    <property type="entry name" value="Znf_C2H2_sf"/>
</dbReference>
<keyword evidence="2" id="KW-0677">Repeat</keyword>
<dbReference type="FunFam" id="3.30.160.60:FF:000688">
    <property type="entry name" value="zinc finger protein 197 isoform X1"/>
    <property type="match status" value="1"/>
</dbReference>
<evidence type="ECO:0000256" key="1">
    <source>
        <dbReference type="ARBA" id="ARBA00022723"/>
    </source>
</evidence>
<keyword evidence="3 6" id="KW-0863">Zinc-finger</keyword>
<protein>
    <submittedName>
        <fullName evidence="8">ZN165 protein</fullName>
    </submittedName>
</protein>
<evidence type="ECO:0000256" key="3">
    <source>
        <dbReference type="ARBA" id="ARBA00022771"/>
    </source>
</evidence>
<keyword evidence="9" id="KW-1185">Reference proteome</keyword>
<evidence type="ECO:0000313" key="8">
    <source>
        <dbReference type="EMBL" id="NWS19194.1"/>
    </source>
</evidence>
<sequence>RFWSSLELLQQQTHTGERPFSCTDWGKSFNQSSHLIIRQHIHTRKRPYKCPERGKTFRSSSHLIEH</sequence>
<feature type="domain" description="C2H2-type" evidence="7">
    <location>
        <begin position="48"/>
        <end position="66"/>
    </location>
</feature>
<gene>
    <name evidence="8" type="primary">Znf165</name>
    <name evidence="8" type="ORF">PACMIN_R15503</name>
</gene>
<keyword evidence="5" id="KW-0539">Nucleus</keyword>
<dbReference type="Gene3D" id="3.30.160.60">
    <property type="entry name" value="Classic Zinc Finger"/>
    <property type="match status" value="2"/>
</dbReference>
<evidence type="ECO:0000256" key="6">
    <source>
        <dbReference type="PROSITE-ProRule" id="PRU00042"/>
    </source>
</evidence>
<dbReference type="SUPFAM" id="SSF57667">
    <property type="entry name" value="beta-beta-alpha zinc fingers"/>
    <property type="match status" value="1"/>
</dbReference>
<dbReference type="FunFam" id="3.30.160.60:FF:000295">
    <property type="entry name" value="zinc finger protein 19"/>
    <property type="match status" value="1"/>
</dbReference>
<evidence type="ECO:0000256" key="4">
    <source>
        <dbReference type="ARBA" id="ARBA00022833"/>
    </source>
</evidence>
<dbReference type="EMBL" id="VYXB01007502">
    <property type="protein sequence ID" value="NWS19194.1"/>
    <property type="molecule type" value="Genomic_DNA"/>
</dbReference>
<dbReference type="InterPro" id="IPR013087">
    <property type="entry name" value="Znf_C2H2_type"/>
</dbReference>
<name>A0A7K5DG84_9TYRA</name>
<reference evidence="8 9" key="1">
    <citation type="submission" date="2019-09" db="EMBL/GenBank/DDBJ databases">
        <title>Bird 10,000 Genomes (B10K) Project - Family phase.</title>
        <authorList>
            <person name="Zhang G."/>
        </authorList>
    </citation>
    <scope>NUCLEOTIDE SEQUENCE [LARGE SCALE GENOMIC DNA]</scope>
    <source>
        <strain evidence="8">B10K-DU-001-72</strain>
        <tissue evidence="8">Muscle</tissue>
    </source>
</reference>
<keyword evidence="4" id="KW-0862">Zinc</keyword>
<keyword evidence="1" id="KW-0479">Metal-binding</keyword>
<accession>A0A7K5DG84</accession>